<evidence type="ECO:0000313" key="7">
    <source>
        <dbReference type="EnsemblMetazoa" id="AATE003451-PA.1"/>
    </source>
</evidence>
<evidence type="ECO:0000256" key="1">
    <source>
        <dbReference type="ARBA" id="ARBA00004613"/>
    </source>
</evidence>
<keyword evidence="4" id="KW-0325">Glycoprotein</keyword>
<dbReference type="AlphaFoldDB" id="A0A182IQB5"/>
<name>A0A182IQB5_ANOAO</name>
<evidence type="ECO:0000256" key="4">
    <source>
        <dbReference type="ARBA" id="ARBA00023180"/>
    </source>
</evidence>
<feature type="domain" description="SCP" evidence="6">
    <location>
        <begin position="190"/>
        <end position="353"/>
    </location>
</feature>
<dbReference type="CDD" id="cd05380">
    <property type="entry name" value="CAP_euk"/>
    <property type="match status" value="1"/>
</dbReference>
<dbReference type="InterPro" id="IPR001283">
    <property type="entry name" value="CRISP-related"/>
</dbReference>
<dbReference type="SUPFAM" id="SSF55797">
    <property type="entry name" value="PR-1-like"/>
    <property type="match status" value="1"/>
</dbReference>
<proteinExistence type="inferred from homology"/>
<organism evidence="7">
    <name type="scientific">Anopheles atroparvus</name>
    <name type="common">European mosquito</name>
    <dbReference type="NCBI Taxonomy" id="41427"/>
    <lineage>
        <taxon>Eukaryota</taxon>
        <taxon>Metazoa</taxon>
        <taxon>Ecdysozoa</taxon>
        <taxon>Arthropoda</taxon>
        <taxon>Hexapoda</taxon>
        <taxon>Insecta</taxon>
        <taxon>Pterygota</taxon>
        <taxon>Neoptera</taxon>
        <taxon>Endopterygota</taxon>
        <taxon>Diptera</taxon>
        <taxon>Nematocera</taxon>
        <taxon>Culicoidea</taxon>
        <taxon>Culicidae</taxon>
        <taxon>Anophelinae</taxon>
        <taxon>Anopheles</taxon>
    </lineage>
</organism>
<reference evidence="7" key="1">
    <citation type="submission" date="2022-08" db="UniProtKB">
        <authorList>
            <consortium name="EnsemblMetazoa"/>
        </authorList>
    </citation>
    <scope>IDENTIFICATION</scope>
    <source>
        <strain evidence="7">EBRO</strain>
    </source>
</reference>
<protein>
    <recommendedName>
        <fullName evidence="5">Venom allergen-1</fullName>
    </recommendedName>
</protein>
<dbReference type="FunFam" id="3.40.33.10:FF:000007">
    <property type="entry name" value="Venom allergen"/>
    <property type="match status" value="1"/>
</dbReference>
<evidence type="ECO:0000259" key="6">
    <source>
        <dbReference type="SMART" id="SM00198"/>
    </source>
</evidence>
<dbReference type="PANTHER" id="PTHR10334">
    <property type="entry name" value="CYSTEINE-RICH SECRETORY PROTEIN-RELATED"/>
    <property type="match status" value="1"/>
</dbReference>
<dbReference type="EnsemblMetazoa" id="AATE003451-RA">
    <property type="protein sequence ID" value="AATE003451-PA.1"/>
    <property type="gene ID" value="AATE003451"/>
</dbReference>
<evidence type="ECO:0000256" key="3">
    <source>
        <dbReference type="ARBA" id="ARBA00022525"/>
    </source>
</evidence>
<dbReference type="Pfam" id="PF00188">
    <property type="entry name" value="CAP"/>
    <property type="match status" value="1"/>
</dbReference>
<sequence length="393" mass="43744">MNQPQHAFDGCRTHTEGAVLPVLLLPIVSVATFSNSRNGAQPDPFKRTAIAMKNLFFGAIVFAHCMHWTLVKCTANDFEAWQTTVVDDEELQAAGTQALFAENTPTVSVFEETTTEPVWATDSPVDTSKGTDGQERADANPYDIYCKPQLCLRYNRFGELVAKKHVACGFNGSFADACPPGRMILRTDAELRKLILDLHNEVRDRLASGAEREAEFAPASRMPTLVWDDELANLAEINVRSCKFEHDECRSTARFLHAGQNLATGSYYLETDILEIVRNLTALWYNEYLDTTQEVLDKYTTEYNATIGHYTQMISDRTTAVGCGIVIYPKKKDDFVFKVVLYACNYAITSIVGQPVYMKGETSSRCTTGSNAAFLSLCNVEENDLVKAIPAYV</sequence>
<dbReference type="InterPro" id="IPR014044">
    <property type="entry name" value="CAP_dom"/>
</dbReference>
<accession>A0A182IQB5</accession>
<dbReference type="GO" id="GO:0005576">
    <property type="term" value="C:extracellular region"/>
    <property type="evidence" value="ECO:0007669"/>
    <property type="project" value="UniProtKB-SubCell"/>
</dbReference>
<evidence type="ECO:0000256" key="5">
    <source>
        <dbReference type="ARBA" id="ARBA00068306"/>
    </source>
</evidence>
<evidence type="ECO:0000256" key="2">
    <source>
        <dbReference type="ARBA" id="ARBA00009923"/>
    </source>
</evidence>
<comment type="similarity">
    <text evidence="2">Belongs to the CRISP family.</text>
</comment>
<dbReference type="SMART" id="SM00198">
    <property type="entry name" value="SCP"/>
    <property type="match status" value="1"/>
</dbReference>
<keyword evidence="3" id="KW-0964">Secreted</keyword>
<comment type="subcellular location">
    <subcellularLocation>
        <location evidence="1">Secreted</location>
    </subcellularLocation>
</comment>
<dbReference type="VEuPathDB" id="VectorBase:AATE003451"/>
<dbReference type="Gene3D" id="3.40.33.10">
    <property type="entry name" value="CAP"/>
    <property type="match status" value="1"/>
</dbReference>
<dbReference type="InterPro" id="IPR035940">
    <property type="entry name" value="CAP_sf"/>
</dbReference>